<dbReference type="Proteomes" id="UP000243459">
    <property type="component" value="Chromosome 10"/>
</dbReference>
<name>A0A5P1E2K6_ASPOF</name>
<feature type="compositionally biased region" description="Basic residues" evidence="1">
    <location>
        <begin position="239"/>
        <end position="250"/>
    </location>
</feature>
<accession>A0A5P1E2K6</accession>
<evidence type="ECO:0000256" key="1">
    <source>
        <dbReference type="SAM" id="MobiDB-lite"/>
    </source>
</evidence>
<feature type="compositionally biased region" description="Basic and acidic residues" evidence="1">
    <location>
        <begin position="184"/>
        <end position="198"/>
    </location>
</feature>
<dbReference type="EMBL" id="CM007390">
    <property type="protein sequence ID" value="ONK56844.1"/>
    <property type="molecule type" value="Genomic_DNA"/>
</dbReference>
<sequence length="336" mass="35876">MHPSPRATFAMGPTKSPKPPPSSSTPSNSCGGAAVALLIFTTFYSPSSDLLIPLLSPIITPSPGPSAHTHPPTHPTSTSTPAAPVLRVSPSSSFTVAPANPSPIRPEAPVLGSNLSGCTGAKFSLPSSERQLNLTFLSCKWLLVANKTILVKPIAELEAEEASQVDSRRIRENARSQRTRNKTRRIDEEGKKTFHSADEASGGDPEDYEDFSERGTTVDQDEEFRPPPRARPSIIVPAARRKRLARKPRAASRASGMNLAGDDPASDGGERGESKMSPDSVPVSPDEPDPLPQVERPTWVADIREDSNVGPDSVDPGLVIDARKSPFLKVSKNSSD</sequence>
<dbReference type="Gramene" id="ONK56844">
    <property type="protein sequence ID" value="ONK56844"/>
    <property type="gene ID" value="A4U43_C10F13690"/>
</dbReference>
<gene>
    <name evidence="2" type="ORF">A4U43_C10F13690</name>
</gene>
<feature type="region of interest" description="Disordered" evidence="1">
    <location>
        <begin position="1"/>
        <end position="29"/>
    </location>
</feature>
<reference evidence="3" key="1">
    <citation type="journal article" date="2017" name="Nat. Commun.">
        <title>The asparagus genome sheds light on the origin and evolution of a young Y chromosome.</title>
        <authorList>
            <person name="Harkess A."/>
            <person name="Zhou J."/>
            <person name="Xu C."/>
            <person name="Bowers J.E."/>
            <person name="Van der Hulst R."/>
            <person name="Ayyampalayam S."/>
            <person name="Mercati F."/>
            <person name="Riccardi P."/>
            <person name="McKain M.R."/>
            <person name="Kakrana A."/>
            <person name="Tang H."/>
            <person name="Ray J."/>
            <person name="Groenendijk J."/>
            <person name="Arikit S."/>
            <person name="Mathioni S.M."/>
            <person name="Nakano M."/>
            <person name="Shan H."/>
            <person name="Telgmann-Rauber A."/>
            <person name="Kanno A."/>
            <person name="Yue Z."/>
            <person name="Chen H."/>
            <person name="Li W."/>
            <person name="Chen Y."/>
            <person name="Xu X."/>
            <person name="Zhang Y."/>
            <person name="Luo S."/>
            <person name="Chen H."/>
            <person name="Gao J."/>
            <person name="Mao Z."/>
            <person name="Pires J.C."/>
            <person name="Luo M."/>
            <person name="Kudrna D."/>
            <person name="Wing R.A."/>
            <person name="Meyers B.C."/>
            <person name="Yi K."/>
            <person name="Kong H."/>
            <person name="Lavrijsen P."/>
            <person name="Sunseri F."/>
            <person name="Falavigna A."/>
            <person name="Ye Y."/>
            <person name="Leebens-Mack J.H."/>
            <person name="Chen G."/>
        </authorList>
    </citation>
    <scope>NUCLEOTIDE SEQUENCE [LARGE SCALE GENOMIC DNA]</scope>
    <source>
        <strain evidence="3">cv. DH0086</strain>
    </source>
</reference>
<feature type="region of interest" description="Disordered" evidence="1">
    <location>
        <begin position="63"/>
        <end position="83"/>
    </location>
</feature>
<protein>
    <submittedName>
        <fullName evidence="2">Uncharacterized protein</fullName>
    </submittedName>
</protein>
<organism evidence="2 3">
    <name type="scientific">Asparagus officinalis</name>
    <name type="common">Garden asparagus</name>
    <dbReference type="NCBI Taxonomy" id="4686"/>
    <lineage>
        <taxon>Eukaryota</taxon>
        <taxon>Viridiplantae</taxon>
        <taxon>Streptophyta</taxon>
        <taxon>Embryophyta</taxon>
        <taxon>Tracheophyta</taxon>
        <taxon>Spermatophyta</taxon>
        <taxon>Magnoliopsida</taxon>
        <taxon>Liliopsida</taxon>
        <taxon>Asparagales</taxon>
        <taxon>Asparagaceae</taxon>
        <taxon>Asparagoideae</taxon>
        <taxon>Asparagus</taxon>
    </lineage>
</organism>
<feature type="region of interest" description="Disordered" evidence="1">
    <location>
        <begin position="166"/>
        <end position="319"/>
    </location>
</feature>
<dbReference type="AlphaFoldDB" id="A0A5P1E2K6"/>
<evidence type="ECO:0000313" key="2">
    <source>
        <dbReference type="EMBL" id="ONK56844.1"/>
    </source>
</evidence>
<keyword evidence="3" id="KW-1185">Reference proteome</keyword>
<proteinExistence type="predicted"/>
<evidence type="ECO:0000313" key="3">
    <source>
        <dbReference type="Proteomes" id="UP000243459"/>
    </source>
</evidence>
<feature type="compositionally biased region" description="Basic and acidic residues" evidence="1">
    <location>
        <begin position="166"/>
        <end position="175"/>
    </location>
</feature>